<sequence length="398" mass="43874">MSQTLEGLKVVELGSLIAGPFAGKMFAEFGADVLKVEPPKKGDPLREWRHVYDGNSLWWRLQSRNKKSVTINLKSEEGQDIVRSLVKDADIVIENFRPGTLEKWNLGYENLSKINPGIIMVRVSGYGQTGPYKDKPGFGSIGESMGGIRYVTGHPELPPPRVGISLGDSLAAMYSVIGAMMALYHRDIKGTGEGQIVDVALYESVFSLMEGMLPEYDKFKVIRERSGASLPGVAPSNTYQCKDGKYIVIGGNGDAIFKRFMNAIGRADLADDPSFESNKGRAANADFLDEAIENWTNTVDLDTALETLDQAHVPAGPIYNIEDIIKDPQYNAREMIQEFELGENDNLKIPGIIPKLSRTPGRTNWLGPELGEHTEDTLKNLLGLDQQQIEELKSKGVI</sequence>
<organism evidence="3 4">
    <name type="scientific">Piscibacillus halophilus</name>
    <dbReference type="NCBI Taxonomy" id="571933"/>
    <lineage>
        <taxon>Bacteria</taxon>
        <taxon>Bacillati</taxon>
        <taxon>Bacillota</taxon>
        <taxon>Bacilli</taxon>
        <taxon>Bacillales</taxon>
        <taxon>Bacillaceae</taxon>
        <taxon>Piscibacillus</taxon>
    </lineage>
</organism>
<dbReference type="PANTHER" id="PTHR48228">
    <property type="entry name" value="SUCCINYL-COA--D-CITRAMALATE COA-TRANSFERASE"/>
    <property type="match status" value="1"/>
</dbReference>
<name>A0A1H9I7X8_9BACI</name>
<dbReference type="Pfam" id="PF02515">
    <property type="entry name" value="CoA_transf_3"/>
    <property type="match status" value="1"/>
</dbReference>
<proteinExistence type="inferred from homology"/>
<evidence type="ECO:0000313" key="3">
    <source>
        <dbReference type="EMBL" id="SEQ70703.1"/>
    </source>
</evidence>
<dbReference type="AlphaFoldDB" id="A0A1H9I7X8"/>
<dbReference type="EMBL" id="FOES01000023">
    <property type="protein sequence ID" value="SEQ70703.1"/>
    <property type="molecule type" value="Genomic_DNA"/>
</dbReference>
<accession>A0A1H9I7X8</accession>
<dbReference type="InterPro" id="IPR023606">
    <property type="entry name" value="CoA-Trfase_III_dom_1_sf"/>
</dbReference>
<keyword evidence="4" id="KW-1185">Reference proteome</keyword>
<protein>
    <submittedName>
        <fullName evidence="3">Crotonobetainyl-CoA:carnitine CoA-transferase CaiB</fullName>
    </submittedName>
</protein>
<dbReference type="InterPro" id="IPR044855">
    <property type="entry name" value="CoA-Trfase_III_dom3_sf"/>
</dbReference>
<evidence type="ECO:0000256" key="1">
    <source>
        <dbReference type="ARBA" id="ARBA00008383"/>
    </source>
</evidence>
<dbReference type="SUPFAM" id="SSF89796">
    <property type="entry name" value="CoA-transferase family III (CaiB/BaiF)"/>
    <property type="match status" value="1"/>
</dbReference>
<comment type="similarity">
    <text evidence="1">Belongs to the CoA-transferase III family.</text>
</comment>
<dbReference type="GO" id="GO:0016740">
    <property type="term" value="F:transferase activity"/>
    <property type="evidence" value="ECO:0007669"/>
    <property type="project" value="UniProtKB-KW"/>
</dbReference>
<evidence type="ECO:0000313" key="4">
    <source>
        <dbReference type="Proteomes" id="UP000199427"/>
    </source>
</evidence>
<dbReference type="Proteomes" id="UP000199427">
    <property type="component" value="Unassembled WGS sequence"/>
</dbReference>
<dbReference type="Gene3D" id="3.30.1540.10">
    <property type="entry name" value="formyl-coa transferase, domain 3"/>
    <property type="match status" value="1"/>
</dbReference>
<keyword evidence="2 3" id="KW-0808">Transferase</keyword>
<gene>
    <name evidence="3" type="ORF">SAMN05216362_12328</name>
</gene>
<dbReference type="PANTHER" id="PTHR48228:SF6">
    <property type="entry name" value="L-CARNITINE COA-TRANSFERASE"/>
    <property type="match status" value="1"/>
</dbReference>
<dbReference type="RefSeq" id="WP_091774063.1">
    <property type="nucleotide sequence ID" value="NZ_FOES01000023.1"/>
</dbReference>
<dbReference type="OrthoDB" id="9797653at2"/>
<dbReference type="Gene3D" id="3.40.50.10540">
    <property type="entry name" value="Crotonobetainyl-coa:carnitine coa-transferase, domain 1"/>
    <property type="match status" value="1"/>
</dbReference>
<reference evidence="3 4" key="1">
    <citation type="submission" date="2016-10" db="EMBL/GenBank/DDBJ databases">
        <authorList>
            <person name="de Groot N.N."/>
        </authorList>
    </citation>
    <scope>NUCLEOTIDE SEQUENCE [LARGE SCALE GENOMIC DNA]</scope>
    <source>
        <strain evidence="3 4">DSM 21633</strain>
    </source>
</reference>
<dbReference type="InterPro" id="IPR050509">
    <property type="entry name" value="CoA-transferase_III"/>
</dbReference>
<dbReference type="STRING" id="571933.SAMN05216362_12328"/>
<evidence type="ECO:0000256" key="2">
    <source>
        <dbReference type="ARBA" id="ARBA00022679"/>
    </source>
</evidence>
<dbReference type="InterPro" id="IPR003673">
    <property type="entry name" value="CoA-Trfase_fam_III"/>
</dbReference>